<evidence type="ECO:0000256" key="23">
    <source>
        <dbReference type="PIRSR" id="PIRSR600829-4"/>
    </source>
</evidence>
<dbReference type="InterPro" id="IPR036945">
    <property type="entry name" value="DAGK_sf"/>
</dbReference>
<dbReference type="GO" id="GO:0005524">
    <property type="term" value="F:ATP binding"/>
    <property type="evidence" value="ECO:0007669"/>
    <property type="project" value="UniProtKB-KW"/>
</dbReference>
<reference evidence="26 28" key="2">
    <citation type="submission" date="2016-10" db="EMBL/GenBank/DDBJ databases">
        <authorList>
            <person name="de Groot N.N."/>
        </authorList>
    </citation>
    <scope>NUCLEOTIDE SEQUENCE [LARGE SCALE GENOMIC DNA]</scope>
    <source>
        <strain evidence="26 28">DSM 381</strain>
    </source>
</reference>
<evidence type="ECO:0000256" key="20">
    <source>
        <dbReference type="PIRSR" id="PIRSR600829-1"/>
    </source>
</evidence>
<keyword evidence="7 24" id="KW-0997">Cell inner membrane</keyword>
<evidence type="ECO:0000256" key="2">
    <source>
        <dbReference type="ARBA" id="ARBA00005967"/>
    </source>
</evidence>
<evidence type="ECO:0000256" key="12">
    <source>
        <dbReference type="ARBA" id="ARBA00022777"/>
    </source>
</evidence>
<comment type="similarity">
    <text evidence="2 24">Belongs to the bacterial diacylglycerol kinase family.</text>
</comment>
<dbReference type="Proteomes" id="UP000198861">
    <property type="component" value="Unassembled WGS sequence"/>
</dbReference>
<feature type="binding site" evidence="22">
    <location>
        <position position="38"/>
    </location>
    <ligand>
        <name>ATP</name>
        <dbReference type="ChEBI" id="CHEBI:30616"/>
    </ligand>
</feature>
<accession>A0A1I4CKP3</accession>
<dbReference type="Pfam" id="PF01219">
    <property type="entry name" value="DAGK_prokar"/>
    <property type="match status" value="1"/>
</dbReference>
<comment type="catalytic activity">
    <reaction evidence="24">
        <text>a 1,2-diacyl-sn-glycerol + ATP = a 1,2-diacyl-sn-glycero-3-phosphate + ADP + H(+)</text>
        <dbReference type="Rhea" id="RHEA:10272"/>
        <dbReference type="ChEBI" id="CHEBI:15378"/>
        <dbReference type="ChEBI" id="CHEBI:17815"/>
        <dbReference type="ChEBI" id="CHEBI:30616"/>
        <dbReference type="ChEBI" id="CHEBI:58608"/>
        <dbReference type="ChEBI" id="CHEBI:456216"/>
        <dbReference type="EC" id="2.7.1.107"/>
    </reaction>
</comment>
<comment type="subcellular location">
    <subcellularLocation>
        <location evidence="1 24">Cell inner membrane</location>
        <topology evidence="1 24">Multi-pass membrane protein</topology>
    </subcellularLocation>
</comment>
<keyword evidence="19 24" id="KW-1208">Phospholipid metabolism</keyword>
<evidence type="ECO:0000256" key="18">
    <source>
        <dbReference type="ARBA" id="ARBA00023209"/>
    </source>
</evidence>
<feature type="binding site" evidence="21">
    <location>
        <position position="65"/>
    </location>
    <ligand>
        <name>substrate</name>
    </ligand>
</feature>
<evidence type="ECO:0000256" key="15">
    <source>
        <dbReference type="ARBA" id="ARBA00022989"/>
    </source>
</evidence>
<keyword evidence="6" id="KW-0444">Lipid biosynthesis</keyword>
<keyword evidence="11 22" id="KW-0547">Nucleotide-binding</keyword>
<dbReference type="PANTHER" id="PTHR34299:SF1">
    <property type="entry name" value="DIACYLGLYCEROL KINASE"/>
    <property type="match status" value="1"/>
</dbReference>
<feature type="binding site" evidence="22">
    <location>
        <begin position="95"/>
        <end position="97"/>
    </location>
    <ligand>
        <name>ATP</name>
        <dbReference type="ChEBI" id="CHEBI:30616"/>
    </ligand>
</feature>
<evidence type="ECO:0000256" key="11">
    <source>
        <dbReference type="ARBA" id="ARBA00022741"/>
    </source>
</evidence>
<keyword evidence="18" id="KW-0594">Phospholipid biosynthesis</keyword>
<keyword evidence="16 24" id="KW-0443">Lipid metabolism</keyword>
<name>A0A1I4CKP3_9GAMM</name>
<dbReference type="CDD" id="cd14264">
    <property type="entry name" value="DAGK_IM"/>
    <property type="match status" value="1"/>
</dbReference>
<evidence type="ECO:0000256" key="24">
    <source>
        <dbReference type="RuleBase" id="RU363065"/>
    </source>
</evidence>
<evidence type="ECO:0000256" key="22">
    <source>
        <dbReference type="PIRSR" id="PIRSR600829-3"/>
    </source>
</evidence>
<evidence type="ECO:0000313" key="28">
    <source>
        <dbReference type="Proteomes" id="UP000199579"/>
    </source>
</evidence>
<dbReference type="PANTHER" id="PTHR34299">
    <property type="entry name" value="DIACYLGLYCEROL KINASE"/>
    <property type="match status" value="1"/>
</dbReference>
<evidence type="ECO:0000256" key="10">
    <source>
        <dbReference type="ARBA" id="ARBA00022723"/>
    </source>
</evidence>
<evidence type="ECO:0000256" key="16">
    <source>
        <dbReference type="ARBA" id="ARBA00023098"/>
    </source>
</evidence>
<dbReference type="AlphaFoldDB" id="A0A1I4CKP3"/>
<evidence type="ECO:0000256" key="1">
    <source>
        <dbReference type="ARBA" id="ARBA00004429"/>
    </source>
</evidence>
<keyword evidence="9 24" id="KW-0812">Transmembrane</keyword>
<feature type="binding site" evidence="21">
    <location>
        <position position="19"/>
    </location>
    <ligand>
        <name>substrate</name>
    </ligand>
</feature>
<evidence type="ECO:0000313" key="27">
    <source>
        <dbReference type="Proteomes" id="UP000198861"/>
    </source>
</evidence>
<keyword evidence="10 23" id="KW-0479">Metal-binding</keyword>
<feature type="binding site" evidence="22">
    <location>
        <position position="86"/>
    </location>
    <ligand>
        <name>ATP</name>
        <dbReference type="ChEBI" id="CHEBI:30616"/>
    </ligand>
</feature>
<evidence type="ECO:0000256" key="19">
    <source>
        <dbReference type="ARBA" id="ARBA00023264"/>
    </source>
</evidence>
<evidence type="ECO:0000256" key="8">
    <source>
        <dbReference type="ARBA" id="ARBA00022679"/>
    </source>
</evidence>
<feature type="binding site" evidence="23">
    <location>
        <position position="38"/>
    </location>
    <ligand>
        <name>a divalent metal cation</name>
        <dbReference type="ChEBI" id="CHEBI:60240"/>
    </ligand>
</feature>
<dbReference type="EMBL" id="FOSX01000025">
    <property type="protein sequence ID" value="SFK81485.1"/>
    <property type="molecule type" value="Genomic_DNA"/>
</dbReference>
<feature type="binding site" evidence="22">
    <location>
        <position position="19"/>
    </location>
    <ligand>
        <name>ATP</name>
        <dbReference type="ChEBI" id="CHEBI:30616"/>
    </ligand>
</feature>
<feature type="binding site" evidence="23">
    <location>
        <position position="86"/>
    </location>
    <ligand>
        <name>a divalent metal cation</name>
        <dbReference type="ChEBI" id="CHEBI:60240"/>
    </ligand>
</feature>
<keyword evidence="5" id="KW-1003">Cell membrane</keyword>
<dbReference type="GO" id="GO:0046872">
    <property type="term" value="F:metal ion binding"/>
    <property type="evidence" value="ECO:0007669"/>
    <property type="project" value="UniProtKB-KW"/>
</dbReference>
<evidence type="ECO:0000256" key="21">
    <source>
        <dbReference type="PIRSR" id="PIRSR600829-2"/>
    </source>
</evidence>
<evidence type="ECO:0000313" key="26">
    <source>
        <dbReference type="EMBL" id="SFK81485.1"/>
    </source>
</evidence>
<reference evidence="25 27" key="1">
    <citation type="submission" date="2016-10" db="EMBL/GenBank/DDBJ databases">
        <authorList>
            <person name="Varghese N."/>
            <person name="Submissions S."/>
        </authorList>
    </citation>
    <scope>NUCLEOTIDE SEQUENCE [LARGE SCALE GENOMIC DNA]</scope>
    <source>
        <strain evidence="25 27">DSM 282</strain>
    </source>
</reference>
<evidence type="ECO:0000256" key="7">
    <source>
        <dbReference type="ARBA" id="ARBA00022519"/>
    </source>
</evidence>
<keyword evidence="17 24" id="KW-0472">Membrane</keyword>
<protein>
    <recommendedName>
        <fullName evidence="4 24">Diacylglycerol kinase</fullName>
        <ecNumber evidence="3 24">2.7.1.107</ecNumber>
    </recommendedName>
</protein>
<evidence type="ECO:0000256" key="4">
    <source>
        <dbReference type="ARBA" id="ARBA00017575"/>
    </source>
</evidence>
<dbReference type="EC" id="2.7.1.107" evidence="3 24"/>
<proteinExistence type="inferred from homology"/>
<feature type="transmembrane region" description="Helical" evidence="24">
    <location>
        <begin position="40"/>
        <end position="60"/>
    </location>
</feature>
<keyword evidence="15 24" id="KW-1133">Transmembrane helix</keyword>
<feature type="transmembrane region" description="Helical" evidence="24">
    <location>
        <begin position="67"/>
        <end position="89"/>
    </location>
</feature>
<keyword evidence="13 22" id="KW-0067">ATP-binding</keyword>
<feature type="binding site" evidence="22">
    <location>
        <begin position="104"/>
        <end position="105"/>
    </location>
    <ligand>
        <name>ATP</name>
        <dbReference type="ChEBI" id="CHEBI:30616"/>
    </ligand>
</feature>
<feature type="transmembrane region" description="Helical" evidence="24">
    <location>
        <begin position="109"/>
        <end position="126"/>
    </location>
</feature>
<dbReference type="GO" id="GO:0004143">
    <property type="term" value="F:ATP-dependent diacylglycerol kinase activity"/>
    <property type="evidence" value="ECO:0007669"/>
    <property type="project" value="UniProtKB-EC"/>
</dbReference>
<keyword evidence="12 24" id="KW-0418">Kinase</keyword>
<dbReference type="EMBL" id="FOKJ01000133">
    <property type="protein sequence ID" value="SFB62837.1"/>
    <property type="molecule type" value="Genomic_DNA"/>
</dbReference>
<keyword evidence="14 23" id="KW-0460">Magnesium</keyword>
<feature type="active site" description="Proton acceptor" evidence="20">
    <location>
        <position position="79"/>
    </location>
</feature>
<organism evidence="26 28">
    <name type="scientific">Azotobacter beijerinckii</name>
    <dbReference type="NCBI Taxonomy" id="170623"/>
    <lineage>
        <taxon>Bacteria</taxon>
        <taxon>Pseudomonadati</taxon>
        <taxon>Pseudomonadota</taxon>
        <taxon>Gammaproteobacteria</taxon>
        <taxon>Pseudomonadales</taxon>
        <taxon>Pseudomonadaceae</taxon>
        <taxon>Azotobacter</taxon>
    </lineage>
</organism>
<dbReference type="Gene3D" id="1.10.287.3610">
    <property type="match status" value="1"/>
</dbReference>
<evidence type="ECO:0000256" key="17">
    <source>
        <dbReference type="ARBA" id="ARBA00023136"/>
    </source>
</evidence>
<feature type="binding site" evidence="21">
    <location>
        <position position="79"/>
    </location>
    <ligand>
        <name>substrate</name>
    </ligand>
</feature>
<evidence type="ECO:0000256" key="13">
    <source>
        <dbReference type="ARBA" id="ARBA00022840"/>
    </source>
</evidence>
<evidence type="ECO:0000256" key="9">
    <source>
        <dbReference type="ARBA" id="ARBA00022692"/>
    </source>
</evidence>
<feature type="binding site" evidence="21">
    <location>
        <position position="108"/>
    </location>
    <ligand>
        <name>substrate</name>
    </ligand>
</feature>
<dbReference type="GO" id="GO:0006654">
    <property type="term" value="P:phosphatidic acid biosynthetic process"/>
    <property type="evidence" value="ECO:0007669"/>
    <property type="project" value="InterPro"/>
</dbReference>
<gene>
    <name evidence="25" type="ORF">SAMN04244571_04458</name>
    <name evidence="26" type="ORF">SAMN04244574_01964</name>
</gene>
<dbReference type="InterPro" id="IPR033718">
    <property type="entry name" value="DAGK_prok"/>
</dbReference>
<keyword evidence="8 24" id="KW-0808">Transferase</keyword>
<dbReference type="RefSeq" id="WP_090938970.1">
    <property type="nucleotide sequence ID" value="NZ_FOKJ01000133.1"/>
</dbReference>
<dbReference type="Proteomes" id="UP000199579">
    <property type="component" value="Unassembled WGS sequence"/>
</dbReference>
<feature type="binding site" evidence="22">
    <location>
        <position position="26"/>
    </location>
    <ligand>
        <name>ATP</name>
        <dbReference type="ChEBI" id="CHEBI:30616"/>
    </ligand>
</feature>
<comment type="cofactor">
    <cofactor evidence="23">
        <name>Mg(2+)</name>
        <dbReference type="ChEBI" id="CHEBI:18420"/>
    </cofactor>
    <text evidence="23">Mn(2+), Zn(2+), Cd(2+) and Co(2+) support activity to lesser extents.</text>
</comment>
<comment type="function">
    <text evidence="24">Catalyzes the ATP-dependent phosphorylation of sn-l,2-diacylglycerol (DAG) to phosphatidic acid. Involved in the recycling of diacylglycerol produced as a by-product during membrane-derived oligosaccharide (MDO) biosynthesis.</text>
</comment>
<keyword evidence="27" id="KW-1185">Reference proteome</keyword>
<sequence length="127" mass="13573">MPSDLLDSQALKGQRGLRRILNATGYSFAGLKAAFVGEAAFRQLVTLNLLLIPVACLLDVSRAERALLIAVVLLAPLVELLNSAIEATVDRISLELHPLSKRAKDMGSAAQMLALVLISAVWATILL</sequence>
<evidence type="ECO:0000256" key="5">
    <source>
        <dbReference type="ARBA" id="ARBA00022475"/>
    </source>
</evidence>
<evidence type="ECO:0000256" key="14">
    <source>
        <dbReference type="ARBA" id="ARBA00022842"/>
    </source>
</evidence>
<evidence type="ECO:0000256" key="6">
    <source>
        <dbReference type="ARBA" id="ARBA00022516"/>
    </source>
</evidence>
<dbReference type="GO" id="GO:0005886">
    <property type="term" value="C:plasma membrane"/>
    <property type="evidence" value="ECO:0007669"/>
    <property type="project" value="UniProtKB-SubCell"/>
</dbReference>
<evidence type="ECO:0000256" key="3">
    <source>
        <dbReference type="ARBA" id="ARBA00012133"/>
    </source>
</evidence>
<dbReference type="InterPro" id="IPR000829">
    <property type="entry name" value="DAGK"/>
</dbReference>
<evidence type="ECO:0000313" key="25">
    <source>
        <dbReference type="EMBL" id="SFB62837.1"/>
    </source>
</evidence>
<dbReference type="PROSITE" id="PS01069">
    <property type="entry name" value="DAGK_PROKAR"/>
    <property type="match status" value="1"/>
</dbReference>